<gene>
    <name evidence="1" type="primary">mycA</name>
    <name evidence="1" type="ORF">g.99703</name>
</gene>
<dbReference type="EMBL" id="GDJX01005685">
    <property type="protein sequence ID" value="JAT62251.1"/>
    <property type="molecule type" value="Transcribed_RNA"/>
</dbReference>
<reference evidence="1" key="1">
    <citation type="submission" date="2015-07" db="EMBL/GenBank/DDBJ databases">
        <title>Transcriptome Assembly of Anthurium amnicola.</title>
        <authorList>
            <person name="Suzuki J."/>
        </authorList>
    </citation>
    <scope>NUCLEOTIDE SEQUENCE</scope>
</reference>
<organism evidence="1">
    <name type="scientific">Anthurium amnicola</name>
    <dbReference type="NCBI Taxonomy" id="1678845"/>
    <lineage>
        <taxon>Eukaryota</taxon>
        <taxon>Viridiplantae</taxon>
        <taxon>Streptophyta</taxon>
        <taxon>Embryophyta</taxon>
        <taxon>Tracheophyta</taxon>
        <taxon>Spermatophyta</taxon>
        <taxon>Magnoliopsida</taxon>
        <taxon>Liliopsida</taxon>
        <taxon>Araceae</taxon>
        <taxon>Pothoideae</taxon>
        <taxon>Potheae</taxon>
        <taxon>Anthurium</taxon>
    </lineage>
</organism>
<proteinExistence type="predicted"/>
<sequence>MKYIKIAAMLQDKTVRDVALRCCWMMKKNGKRRKQEECHTGKKMKDKKEKQVECSSRMNISSQLPNVASCSFMMHHMGSSNGISVEGPVVDGATQYLLEENAQVLGQIKVNLDNLKLQDNIELFFCTKNNIASILNRMSEMPGIMSQMPPLPVSINEELVSAMFLGTPQDLMFGAPDIIHLKQELPC</sequence>
<dbReference type="PANTHER" id="PTHR14000:SF6">
    <property type="entry name" value="OS02G0631200 PROTEIN"/>
    <property type="match status" value="1"/>
</dbReference>
<dbReference type="InterPro" id="IPR022228">
    <property type="entry name" value="DUF3755"/>
</dbReference>
<dbReference type="PANTHER" id="PTHR14000">
    <property type="entry name" value="FINGER CCCH DOMAIN PROTEIN, PUTATIVE (DUF3755)-RELATED"/>
    <property type="match status" value="1"/>
</dbReference>
<dbReference type="AlphaFoldDB" id="A0A1D1Z5U2"/>
<name>A0A1D1Z5U2_9ARAE</name>
<protein>
    <submittedName>
        <fullName evidence="1">Mycosubtilin synthase subunit A</fullName>
    </submittedName>
</protein>
<accession>A0A1D1Z5U2</accession>
<evidence type="ECO:0000313" key="1">
    <source>
        <dbReference type="EMBL" id="JAT62251.1"/>
    </source>
</evidence>
<dbReference type="Pfam" id="PF12579">
    <property type="entry name" value="DUF3755"/>
    <property type="match status" value="1"/>
</dbReference>